<evidence type="ECO:0000256" key="5">
    <source>
        <dbReference type="SAM" id="SignalP"/>
    </source>
</evidence>
<dbReference type="InterPro" id="IPR013766">
    <property type="entry name" value="Thioredoxin_domain"/>
</dbReference>
<organism evidence="7 8">
    <name type="scientific">Bacteroides sedimenti</name>
    <dbReference type="NCBI Taxonomy" id="2136147"/>
    <lineage>
        <taxon>Bacteria</taxon>
        <taxon>Pseudomonadati</taxon>
        <taxon>Bacteroidota</taxon>
        <taxon>Bacteroidia</taxon>
        <taxon>Bacteroidales</taxon>
        <taxon>Bacteroidaceae</taxon>
        <taxon>Bacteroides</taxon>
    </lineage>
</organism>
<dbReference type="InterPro" id="IPR000866">
    <property type="entry name" value="AhpC/TSA"/>
</dbReference>
<evidence type="ECO:0000313" key="8">
    <source>
        <dbReference type="Proteomes" id="UP001496674"/>
    </source>
</evidence>
<feature type="chain" id="PRO_5045751448" evidence="5">
    <location>
        <begin position="21"/>
        <end position="329"/>
    </location>
</feature>
<name>A0ABM8IAH1_9BACE</name>
<evidence type="ECO:0000313" key="7">
    <source>
        <dbReference type="EMBL" id="BEG99012.1"/>
    </source>
</evidence>
<dbReference type="Gene3D" id="3.40.30.10">
    <property type="entry name" value="Glutaredoxin"/>
    <property type="match status" value="1"/>
</dbReference>
<dbReference type="RefSeq" id="WP_353334217.1">
    <property type="nucleotide sequence ID" value="NZ_AP028055.1"/>
</dbReference>
<proteinExistence type="predicted"/>
<keyword evidence="2" id="KW-0201">Cytochrome c-type biogenesis</keyword>
<reference evidence="7 8" key="1">
    <citation type="submission" date="2023-04" db="EMBL/GenBank/DDBJ databases">
        <title>Draft genome sequence of acteroides sedimenti strain YN3PY1.</title>
        <authorList>
            <person name="Yoshida N."/>
        </authorList>
    </citation>
    <scope>NUCLEOTIDE SEQUENCE [LARGE SCALE GENOMIC DNA]</scope>
    <source>
        <strain evidence="7 8">YN3PY1</strain>
    </source>
</reference>
<feature type="domain" description="Thioredoxin" evidence="6">
    <location>
        <begin position="189"/>
        <end position="329"/>
    </location>
</feature>
<evidence type="ECO:0000256" key="4">
    <source>
        <dbReference type="ARBA" id="ARBA00023284"/>
    </source>
</evidence>
<dbReference type="InterPro" id="IPR017937">
    <property type="entry name" value="Thioredoxin_CS"/>
</dbReference>
<gene>
    <name evidence="7" type="ORF">BSYN_12770</name>
</gene>
<evidence type="ECO:0000256" key="3">
    <source>
        <dbReference type="ARBA" id="ARBA00023157"/>
    </source>
</evidence>
<comment type="subcellular location">
    <subcellularLocation>
        <location evidence="1">Cell envelope</location>
    </subcellularLocation>
</comment>
<feature type="signal peptide" evidence="5">
    <location>
        <begin position="1"/>
        <end position="20"/>
    </location>
</feature>
<keyword evidence="4" id="KW-0676">Redox-active center</keyword>
<dbReference type="InterPro" id="IPR050553">
    <property type="entry name" value="Thioredoxin_ResA/DsbE_sf"/>
</dbReference>
<dbReference type="SUPFAM" id="SSF52833">
    <property type="entry name" value="Thioredoxin-like"/>
    <property type="match status" value="1"/>
</dbReference>
<keyword evidence="8" id="KW-1185">Reference proteome</keyword>
<dbReference type="Pfam" id="PF00578">
    <property type="entry name" value="AhpC-TSA"/>
    <property type="match status" value="1"/>
</dbReference>
<dbReference type="CDD" id="cd02966">
    <property type="entry name" value="TlpA_like_family"/>
    <property type="match status" value="1"/>
</dbReference>
<dbReference type="Proteomes" id="UP001496674">
    <property type="component" value="Chromosome"/>
</dbReference>
<dbReference type="Pfam" id="PF14289">
    <property type="entry name" value="DUF4369"/>
    <property type="match status" value="1"/>
</dbReference>
<evidence type="ECO:0000256" key="2">
    <source>
        <dbReference type="ARBA" id="ARBA00022748"/>
    </source>
</evidence>
<dbReference type="PROSITE" id="PS00194">
    <property type="entry name" value="THIOREDOXIN_1"/>
    <property type="match status" value="1"/>
</dbReference>
<dbReference type="EMBL" id="AP028055">
    <property type="protein sequence ID" value="BEG99012.1"/>
    <property type="molecule type" value="Genomic_DNA"/>
</dbReference>
<evidence type="ECO:0000259" key="6">
    <source>
        <dbReference type="PROSITE" id="PS51352"/>
    </source>
</evidence>
<accession>A0ABM8IAH1</accession>
<evidence type="ECO:0000256" key="1">
    <source>
        <dbReference type="ARBA" id="ARBA00004196"/>
    </source>
</evidence>
<dbReference type="PANTHER" id="PTHR42852:SF6">
    <property type="entry name" value="THIOL:DISULFIDE INTERCHANGE PROTEIN DSBE"/>
    <property type="match status" value="1"/>
</dbReference>
<dbReference type="InterPro" id="IPR025380">
    <property type="entry name" value="DUF4369"/>
</dbReference>
<protein>
    <submittedName>
        <fullName evidence="7">Thiol:disulfide interchange protein</fullName>
    </submittedName>
</protein>
<dbReference type="InterPro" id="IPR036249">
    <property type="entry name" value="Thioredoxin-like_sf"/>
</dbReference>
<keyword evidence="5" id="KW-0732">Signal</keyword>
<sequence>MKKRLLILAVMAISLLSAQAQEKTPLRLSGTVVGVTNGKVYLQKFIDKYYVVIDSAKIQNGQFSFSTKTELPEIYGLSSNSKENPYLLFLDKNQITVKLDPADYDRTVVKGSALHALYTDYMNQKEVKIDQFIKQHPSSLVSAYALYRHFAYRLTPAEIEANIKLLDPSLHKTTYVQVLKKLVATLNNVSIGKKAPGFSGTTPDGKTVGLSDRLGKGYLLIDFWASWCTPCRKENPGIVKVYQKYKDKGFDILAISLDKSKEQWVKAIADDHLEWTQISELKQWQNEVLNKYGVRSIPANFLVDSKGVIVAKNVFGEDLEKILNELLNK</sequence>
<keyword evidence="3" id="KW-1015">Disulfide bond</keyword>
<dbReference type="PROSITE" id="PS51352">
    <property type="entry name" value="THIOREDOXIN_2"/>
    <property type="match status" value="1"/>
</dbReference>
<dbReference type="PANTHER" id="PTHR42852">
    <property type="entry name" value="THIOL:DISULFIDE INTERCHANGE PROTEIN DSBE"/>
    <property type="match status" value="1"/>
</dbReference>